<keyword evidence="4 11" id="KW-0963">Cytoplasm</keyword>
<keyword evidence="7 11" id="KW-0229">DNA integration</keyword>
<comment type="subcellular location">
    <subcellularLocation>
        <location evidence="1 11">Cytoplasm</location>
    </subcellularLocation>
</comment>
<dbReference type="GO" id="GO:0007059">
    <property type="term" value="P:chromosome segregation"/>
    <property type="evidence" value="ECO:0007669"/>
    <property type="project" value="UniProtKB-UniRule"/>
</dbReference>
<dbReference type="KEGG" id="bbev:BBEV_1375"/>
<dbReference type="STRING" id="632773.BBEV_1375"/>
<dbReference type="AlphaFoldDB" id="A0A1D7QUU9"/>
<dbReference type="Pfam" id="PF02899">
    <property type="entry name" value="Phage_int_SAM_1"/>
    <property type="match status" value="1"/>
</dbReference>
<dbReference type="PANTHER" id="PTHR30349">
    <property type="entry name" value="PHAGE INTEGRASE-RELATED"/>
    <property type="match status" value="1"/>
</dbReference>
<evidence type="ECO:0000256" key="3">
    <source>
        <dbReference type="ARBA" id="ARBA00015810"/>
    </source>
</evidence>
<comment type="subunit">
    <text evidence="11">Forms a cyclic heterotetrameric complex composed of two molecules of XerC and two molecules of XerD.</text>
</comment>
<comment type="function">
    <text evidence="11">Site-specific tyrosine recombinase, which acts by catalyzing the cutting and rejoining of the recombining DNA molecules. The XerC-XerD complex is essential to convert dimers of the bacterial chromosome into monomers to permit their segregation at cell division. It also contributes to the segregational stability of plasmids.</text>
</comment>
<evidence type="ECO:0000256" key="2">
    <source>
        <dbReference type="ARBA" id="ARBA00010450"/>
    </source>
</evidence>
<reference evidence="14 15" key="1">
    <citation type="submission" date="2015-08" db="EMBL/GenBank/DDBJ databases">
        <title>The complete genome sequence of Bacillus beveridgei MLTeJB.</title>
        <authorList>
            <person name="Hanson T.E."/>
            <person name="Mesa C."/>
            <person name="Basesman S.M."/>
            <person name="Oremland R.S."/>
        </authorList>
    </citation>
    <scope>NUCLEOTIDE SEQUENCE [LARGE SCALE GENOMIC DNA]</scope>
    <source>
        <strain evidence="14 15">MLTeJB</strain>
    </source>
</reference>
<keyword evidence="5 11" id="KW-0132">Cell division</keyword>
<dbReference type="RefSeq" id="WP_069366640.1">
    <property type="nucleotide sequence ID" value="NZ_CP012502.1"/>
</dbReference>
<dbReference type="InterPro" id="IPR002104">
    <property type="entry name" value="Integrase_catalytic"/>
</dbReference>
<keyword evidence="6 11" id="KW-0159">Chromosome partition</keyword>
<dbReference type="NCBIfam" id="TIGR02225">
    <property type="entry name" value="recomb_XerD"/>
    <property type="match status" value="1"/>
</dbReference>
<dbReference type="NCBIfam" id="NF001399">
    <property type="entry name" value="PRK00283.1"/>
    <property type="match status" value="1"/>
</dbReference>
<keyword evidence="9 11" id="KW-0233">DNA recombination</keyword>
<dbReference type="HAMAP" id="MF_01807">
    <property type="entry name" value="Recomb_XerD"/>
    <property type="match status" value="1"/>
</dbReference>
<dbReference type="Pfam" id="PF00589">
    <property type="entry name" value="Phage_integrase"/>
    <property type="match status" value="1"/>
</dbReference>
<dbReference type="CDD" id="cd00798">
    <property type="entry name" value="INT_XerDC_C"/>
    <property type="match status" value="1"/>
</dbReference>
<gene>
    <name evidence="11 14" type="primary">xerD</name>
    <name evidence="14" type="ORF">BBEV_1375</name>
</gene>
<evidence type="ECO:0000256" key="4">
    <source>
        <dbReference type="ARBA" id="ARBA00022490"/>
    </source>
</evidence>
<dbReference type="InterPro" id="IPR050090">
    <property type="entry name" value="Tyrosine_recombinase_XerCD"/>
</dbReference>
<comment type="similarity">
    <text evidence="2 11">Belongs to the 'phage' integrase family. XerD subfamily.</text>
</comment>
<sequence length="296" mass="33744">MDHEIDAFTEYLSVEKGLARQSIEAYARDLSTYVNYLQIEAGFSDWSQVNKAHVMSYLQHLMDADKASSTVSRSLSALKSFHQFLVMEGYVTTNPARQIERPRQAGILPKTLSMSEVEALFCAADGERPIDIRTTAMLELLYSTGMRVSELVELKLSDLNLDMGFVHCTGKGNKERIIPMGEFATVSIKNYLDHGRSQLIRNERHELLFVNHHGRKMSRQGFWKLIRTVAQKAGILKELSPHTLRHSFATHLLDNGADLRSVQEMLGHSDISTTQIYTHISQNRMRDVYKKHHPRA</sequence>
<keyword evidence="8 11" id="KW-0238">DNA-binding</keyword>
<dbReference type="InterPro" id="IPR013762">
    <property type="entry name" value="Integrase-like_cat_sf"/>
</dbReference>
<evidence type="ECO:0000256" key="6">
    <source>
        <dbReference type="ARBA" id="ARBA00022829"/>
    </source>
</evidence>
<evidence type="ECO:0000256" key="8">
    <source>
        <dbReference type="ARBA" id="ARBA00023125"/>
    </source>
</evidence>
<dbReference type="GO" id="GO:0051301">
    <property type="term" value="P:cell division"/>
    <property type="evidence" value="ECO:0007669"/>
    <property type="project" value="UniProtKB-KW"/>
</dbReference>
<dbReference type="PATRIC" id="fig|632773.3.peg.1450"/>
<keyword evidence="10 11" id="KW-0131">Cell cycle</keyword>
<dbReference type="GO" id="GO:0005737">
    <property type="term" value="C:cytoplasm"/>
    <property type="evidence" value="ECO:0007669"/>
    <property type="project" value="UniProtKB-SubCell"/>
</dbReference>
<dbReference type="InterPro" id="IPR011932">
    <property type="entry name" value="Recomb_XerD"/>
</dbReference>
<dbReference type="PROSITE" id="PS51898">
    <property type="entry name" value="TYR_RECOMBINASE"/>
    <property type="match status" value="1"/>
</dbReference>
<dbReference type="GO" id="GO:0009037">
    <property type="term" value="F:tyrosine-based site-specific recombinase activity"/>
    <property type="evidence" value="ECO:0007669"/>
    <property type="project" value="UniProtKB-UniRule"/>
</dbReference>
<dbReference type="InterPro" id="IPR004107">
    <property type="entry name" value="Integrase_SAM-like_N"/>
</dbReference>
<evidence type="ECO:0000313" key="14">
    <source>
        <dbReference type="EMBL" id="AOM82738.1"/>
    </source>
</evidence>
<evidence type="ECO:0000256" key="11">
    <source>
        <dbReference type="HAMAP-Rule" id="MF_01807"/>
    </source>
</evidence>
<evidence type="ECO:0000256" key="7">
    <source>
        <dbReference type="ARBA" id="ARBA00022908"/>
    </source>
</evidence>
<evidence type="ECO:0000259" key="13">
    <source>
        <dbReference type="PROSITE" id="PS51900"/>
    </source>
</evidence>
<dbReference type="InterPro" id="IPR023009">
    <property type="entry name" value="Tyrosine_recombinase_XerC/XerD"/>
</dbReference>
<evidence type="ECO:0000256" key="1">
    <source>
        <dbReference type="ARBA" id="ARBA00004496"/>
    </source>
</evidence>
<organism evidence="14 15">
    <name type="scientific">Salisediminibacterium beveridgei</name>
    <dbReference type="NCBI Taxonomy" id="632773"/>
    <lineage>
        <taxon>Bacteria</taxon>
        <taxon>Bacillati</taxon>
        <taxon>Bacillota</taxon>
        <taxon>Bacilli</taxon>
        <taxon>Bacillales</taxon>
        <taxon>Bacillaceae</taxon>
        <taxon>Salisediminibacterium</taxon>
    </lineage>
</organism>
<feature type="domain" description="Core-binding (CB)" evidence="13">
    <location>
        <begin position="1"/>
        <end position="86"/>
    </location>
</feature>
<feature type="domain" description="Tyr recombinase" evidence="12">
    <location>
        <begin position="107"/>
        <end position="290"/>
    </location>
</feature>
<dbReference type="NCBIfam" id="NF040815">
    <property type="entry name" value="recomb_XerA_Arch"/>
    <property type="match status" value="1"/>
</dbReference>
<dbReference type="HAMAP" id="MF_01808">
    <property type="entry name" value="Recomb_XerC_XerD"/>
    <property type="match status" value="1"/>
</dbReference>
<accession>A0A1D7QUU9</accession>
<dbReference type="GO" id="GO:0003677">
    <property type="term" value="F:DNA binding"/>
    <property type="evidence" value="ECO:0007669"/>
    <property type="project" value="UniProtKB-UniRule"/>
</dbReference>
<dbReference type="Gene3D" id="1.10.150.130">
    <property type="match status" value="1"/>
</dbReference>
<dbReference type="Gene3D" id="1.10.443.10">
    <property type="entry name" value="Intergrase catalytic core"/>
    <property type="match status" value="1"/>
</dbReference>
<dbReference type="SUPFAM" id="SSF56349">
    <property type="entry name" value="DNA breaking-rejoining enzymes"/>
    <property type="match status" value="1"/>
</dbReference>
<name>A0A1D7QUU9_9BACI</name>
<evidence type="ECO:0000256" key="10">
    <source>
        <dbReference type="ARBA" id="ARBA00023306"/>
    </source>
</evidence>
<evidence type="ECO:0000313" key="15">
    <source>
        <dbReference type="Proteomes" id="UP000094463"/>
    </source>
</evidence>
<evidence type="ECO:0000256" key="5">
    <source>
        <dbReference type="ARBA" id="ARBA00022618"/>
    </source>
</evidence>
<keyword evidence="15" id="KW-1185">Reference proteome</keyword>
<dbReference type="PROSITE" id="PS51900">
    <property type="entry name" value="CB"/>
    <property type="match status" value="1"/>
</dbReference>
<feature type="active site" evidence="11">
    <location>
        <position position="147"/>
    </location>
</feature>
<dbReference type="InterPro" id="IPR011010">
    <property type="entry name" value="DNA_brk_join_enz"/>
</dbReference>
<dbReference type="GO" id="GO:0006313">
    <property type="term" value="P:DNA transposition"/>
    <property type="evidence" value="ECO:0007669"/>
    <property type="project" value="UniProtKB-UniRule"/>
</dbReference>
<dbReference type="PANTHER" id="PTHR30349:SF81">
    <property type="entry name" value="TYROSINE RECOMBINASE XERC"/>
    <property type="match status" value="1"/>
</dbReference>
<dbReference type="InterPro" id="IPR044068">
    <property type="entry name" value="CB"/>
</dbReference>
<protein>
    <recommendedName>
        <fullName evidence="3 11">Tyrosine recombinase XerD</fullName>
    </recommendedName>
</protein>
<evidence type="ECO:0000256" key="9">
    <source>
        <dbReference type="ARBA" id="ARBA00023172"/>
    </source>
</evidence>
<dbReference type="EMBL" id="CP012502">
    <property type="protein sequence ID" value="AOM82738.1"/>
    <property type="molecule type" value="Genomic_DNA"/>
</dbReference>
<feature type="active site" evidence="11">
    <location>
        <position position="268"/>
    </location>
</feature>
<evidence type="ECO:0000259" key="12">
    <source>
        <dbReference type="PROSITE" id="PS51898"/>
    </source>
</evidence>
<feature type="active site" description="O-(3'-phospho-DNA)-tyrosine intermediate" evidence="11">
    <location>
        <position position="277"/>
    </location>
</feature>
<dbReference type="InterPro" id="IPR010998">
    <property type="entry name" value="Integrase_recombinase_N"/>
</dbReference>
<dbReference type="Proteomes" id="UP000094463">
    <property type="component" value="Chromosome"/>
</dbReference>
<proteinExistence type="inferred from homology"/>
<feature type="active site" evidence="11">
    <location>
        <position position="245"/>
    </location>
</feature>
<dbReference type="OrthoDB" id="9801717at2"/>
<feature type="active site" evidence="11">
    <location>
        <position position="242"/>
    </location>
</feature>
<feature type="active site" evidence="11">
    <location>
        <position position="171"/>
    </location>
</feature>